<evidence type="ECO:0000256" key="6">
    <source>
        <dbReference type="ARBA" id="ARBA00023002"/>
    </source>
</evidence>
<feature type="compositionally biased region" description="Pro residues" evidence="8">
    <location>
        <begin position="400"/>
        <end position="412"/>
    </location>
</feature>
<dbReference type="InterPro" id="IPR046373">
    <property type="entry name" value="Acyl-CoA_Oxase/DH_mid-dom_sf"/>
</dbReference>
<dbReference type="InterPro" id="IPR009100">
    <property type="entry name" value="AcylCoA_DH/oxidase_NM_dom_sf"/>
</dbReference>
<feature type="domain" description="Acyl-CoA dehydrogenase/oxidase N-terminal" evidence="11">
    <location>
        <begin position="22"/>
        <end position="132"/>
    </location>
</feature>
<dbReference type="EMBL" id="JAJAQC010000057">
    <property type="protein sequence ID" value="MDA0567443.1"/>
    <property type="molecule type" value="Genomic_DNA"/>
</dbReference>
<dbReference type="AlphaFoldDB" id="A0A9X3NQ48"/>
<dbReference type="InterPro" id="IPR050741">
    <property type="entry name" value="Acyl-CoA_dehydrogenase"/>
</dbReference>
<dbReference type="Proteomes" id="UP001140076">
    <property type="component" value="Unassembled WGS sequence"/>
</dbReference>
<keyword evidence="5 7" id="KW-0274">FAD</keyword>
<dbReference type="PANTHER" id="PTHR48083:SF13">
    <property type="entry name" value="ACYL-COA DEHYDROGENASE FAMILY MEMBER 11"/>
    <property type="match status" value="1"/>
</dbReference>
<dbReference type="InterPro" id="IPR013786">
    <property type="entry name" value="AcylCoA_DH/ox_N"/>
</dbReference>
<dbReference type="GO" id="GO:0050660">
    <property type="term" value="F:flavin adenine dinucleotide binding"/>
    <property type="evidence" value="ECO:0007669"/>
    <property type="project" value="InterPro"/>
</dbReference>
<evidence type="ECO:0000256" key="1">
    <source>
        <dbReference type="ARBA" id="ARBA00001974"/>
    </source>
</evidence>
<evidence type="ECO:0000256" key="5">
    <source>
        <dbReference type="ARBA" id="ARBA00022827"/>
    </source>
</evidence>
<reference evidence="12" key="1">
    <citation type="submission" date="2021-10" db="EMBL/GenBank/DDBJ databases">
        <title>Streptomonospora sp. nov., isolated from mangrove soil.</title>
        <authorList>
            <person name="Chen X."/>
            <person name="Ge X."/>
            <person name="Liu W."/>
        </authorList>
    </citation>
    <scope>NUCLEOTIDE SEQUENCE</scope>
    <source>
        <strain evidence="12">S1-112</strain>
    </source>
</reference>
<evidence type="ECO:0000259" key="11">
    <source>
        <dbReference type="Pfam" id="PF02771"/>
    </source>
</evidence>
<feature type="domain" description="Acyl-CoA dehydrogenase/oxidase C-terminal" evidence="9">
    <location>
        <begin position="244"/>
        <end position="392"/>
    </location>
</feature>
<comment type="similarity">
    <text evidence="2 7">Belongs to the acyl-CoA dehydrogenase family.</text>
</comment>
<comment type="subunit">
    <text evidence="3">Homodimer.</text>
</comment>
<dbReference type="InterPro" id="IPR006091">
    <property type="entry name" value="Acyl-CoA_Oxase/DH_mid-dom"/>
</dbReference>
<keyword evidence="13" id="KW-1185">Reference proteome</keyword>
<dbReference type="Gene3D" id="1.20.140.10">
    <property type="entry name" value="Butyryl-CoA Dehydrogenase, subunit A, domain 3"/>
    <property type="match status" value="1"/>
</dbReference>
<keyword evidence="6 7" id="KW-0560">Oxidoreductase</keyword>
<dbReference type="Pfam" id="PF02770">
    <property type="entry name" value="Acyl-CoA_dh_M"/>
    <property type="match status" value="1"/>
</dbReference>
<feature type="domain" description="Acyl-CoA oxidase/dehydrogenase middle" evidence="10">
    <location>
        <begin position="137"/>
        <end position="231"/>
    </location>
</feature>
<dbReference type="InterPro" id="IPR037069">
    <property type="entry name" value="AcylCoA_DH/ox_N_sf"/>
</dbReference>
<dbReference type="Gene3D" id="2.40.110.10">
    <property type="entry name" value="Butyryl-CoA Dehydrogenase, subunit A, domain 2"/>
    <property type="match status" value="1"/>
</dbReference>
<gene>
    <name evidence="12" type="ORF">LG943_24420</name>
</gene>
<feature type="region of interest" description="Disordered" evidence="8">
    <location>
        <begin position="1"/>
        <end position="25"/>
    </location>
</feature>
<dbReference type="GO" id="GO:0003995">
    <property type="term" value="F:acyl-CoA dehydrogenase activity"/>
    <property type="evidence" value="ECO:0007669"/>
    <property type="project" value="TreeGrafter"/>
</dbReference>
<dbReference type="Pfam" id="PF02771">
    <property type="entry name" value="Acyl-CoA_dh_N"/>
    <property type="match status" value="1"/>
</dbReference>
<comment type="cofactor">
    <cofactor evidence="1 7">
        <name>FAD</name>
        <dbReference type="ChEBI" id="CHEBI:57692"/>
    </cofactor>
</comment>
<evidence type="ECO:0000259" key="10">
    <source>
        <dbReference type="Pfam" id="PF02770"/>
    </source>
</evidence>
<evidence type="ECO:0000313" key="13">
    <source>
        <dbReference type="Proteomes" id="UP001140076"/>
    </source>
</evidence>
<sequence>MSTSEQATRARPASGSPGDDASGLAERVRAFVAEHVEPAEDALDAPGADRGPLLTALNKRAKAAGLWALPLPRALGGRGLSLTDYAPLAVEEGRSDHGPAALGSAALLDVRMLDRHARPELRRRHLADLASGRARACYAMTEPGVRGTRPAEIATRAAPEGGGWVLSGRKWFVTGAAEADLVTVLARAGGPAGADGGLTMFCLPTGLPGVRVERELPMLGAGGQYEIAFDGVRVGAEHVLGTPGAGLAIASERIALGRTLRCLRWLGQAERAYGLLLRRAAETGRGSPPLGDHQLVRRLVFEAHLAIAGTRPLIDAAVREVAAEGDARQAVALAKVAAARMLSTVTDAAVQVHGAEGLGPDTPLPRLYRVARQARILDGPDESHIASFAGRLLRQYAETTPPPPGGQPPPPNDARVGRVLRARSHRAAPSG</sequence>
<evidence type="ECO:0000256" key="7">
    <source>
        <dbReference type="RuleBase" id="RU362125"/>
    </source>
</evidence>
<feature type="region of interest" description="Disordered" evidence="8">
    <location>
        <begin position="395"/>
        <end position="431"/>
    </location>
</feature>
<comment type="caution">
    <text evidence="12">The sequence shown here is derived from an EMBL/GenBank/DDBJ whole genome shotgun (WGS) entry which is preliminary data.</text>
</comment>
<proteinExistence type="inferred from homology"/>
<dbReference type="RefSeq" id="WP_270074689.1">
    <property type="nucleotide sequence ID" value="NZ_JAJAQC010000057.1"/>
</dbReference>
<organism evidence="12 13">
    <name type="scientific">Streptomonospora mangrovi</name>
    <dbReference type="NCBI Taxonomy" id="2883123"/>
    <lineage>
        <taxon>Bacteria</taxon>
        <taxon>Bacillati</taxon>
        <taxon>Actinomycetota</taxon>
        <taxon>Actinomycetes</taxon>
        <taxon>Streptosporangiales</taxon>
        <taxon>Nocardiopsidaceae</taxon>
        <taxon>Streptomonospora</taxon>
    </lineage>
</organism>
<protein>
    <submittedName>
        <fullName evidence="12">Acyl-CoA dehydrogenase family protein</fullName>
    </submittedName>
</protein>
<evidence type="ECO:0000256" key="3">
    <source>
        <dbReference type="ARBA" id="ARBA00011738"/>
    </source>
</evidence>
<dbReference type="Pfam" id="PF00441">
    <property type="entry name" value="Acyl-CoA_dh_1"/>
    <property type="match status" value="1"/>
</dbReference>
<evidence type="ECO:0000256" key="8">
    <source>
        <dbReference type="SAM" id="MobiDB-lite"/>
    </source>
</evidence>
<evidence type="ECO:0000256" key="2">
    <source>
        <dbReference type="ARBA" id="ARBA00009347"/>
    </source>
</evidence>
<evidence type="ECO:0000259" key="9">
    <source>
        <dbReference type="Pfam" id="PF00441"/>
    </source>
</evidence>
<dbReference type="InterPro" id="IPR009075">
    <property type="entry name" value="AcylCo_DH/oxidase_C"/>
</dbReference>
<keyword evidence="4 7" id="KW-0285">Flavoprotein</keyword>
<dbReference type="Gene3D" id="1.10.540.10">
    <property type="entry name" value="Acyl-CoA dehydrogenase/oxidase, N-terminal domain"/>
    <property type="match status" value="1"/>
</dbReference>
<evidence type="ECO:0000256" key="4">
    <source>
        <dbReference type="ARBA" id="ARBA00022630"/>
    </source>
</evidence>
<accession>A0A9X3NQ48</accession>
<dbReference type="SUPFAM" id="SSF56645">
    <property type="entry name" value="Acyl-CoA dehydrogenase NM domain-like"/>
    <property type="match status" value="1"/>
</dbReference>
<evidence type="ECO:0000313" key="12">
    <source>
        <dbReference type="EMBL" id="MDA0567443.1"/>
    </source>
</evidence>
<feature type="compositionally biased region" description="Basic residues" evidence="8">
    <location>
        <begin position="418"/>
        <end position="431"/>
    </location>
</feature>
<dbReference type="SUPFAM" id="SSF47203">
    <property type="entry name" value="Acyl-CoA dehydrogenase C-terminal domain-like"/>
    <property type="match status" value="1"/>
</dbReference>
<dbReference type="PANTHER" id="PTHR48083">
    <property type="entry name" value="MEDIUM-CHAIN SPECIFIC ACYL-COA DEHYDROGENASE, MITOCHONDRIAL-RELATED"/>
    <property type="match status" value="1"/>
</dbReference>
<dbReference type="GO" id="GO:0005737">
    <property type="term" value="C:cytoplasm"/>
    <property type="evidence" value="ECO:0007669"/>
    <property type="project" value="TreeGrafter"/>
</dbReference>
<name>A0A9X3NQ48_9ACTN</name>
<dbReference type="InterPro" id="IPR036250">
    <property type="entry name" value="AcylCo_DH-like_C"/>
</dbReference>
<dbReference type="GO" id="GO:0033539">
    <property type="term" value="P:fatty acid beta-oxidation using acyl-CoA dehydrogenase"/>
    <property type="evidence" value="ECO:0007669"/>
    <property type="project" value="TreeGrafter"/>
</dbReference>